<keyword evidence="1" id="KW-1133">Transmembrane helix</keyword>
<dbReference type="EMBL" id="QCZI01000005">
    <property type="protein sequence ID" value="PWA05899.1"/>
    <property type="molecule type" value="Genomic_DNA"/>
</dbReference>
<dbReference type="Proteomes" id="UP000245449">
    <property type="component" value="Unassembled WGS sequence"/>
</dbReference>
<evidence type="ECO:0008006" key="4">
    <source>
        <dbReference type="Google" id="ProtNLM"/>
    </source>
</evidence>
<evidence type="ECO:0000313" key="2">
    <source>
        <dbReference type="EMBL" id="PWA05899.1"/>
    </source>
</evidence>
<protein>
    <recommendedName>
        <fullName evidence="4">DUF3592 domain-containing protein</fullName>
    </recommendedName>
</protein>
<name>A0A2U1JLN8_9FLAO</name>
<keyword evidence="1" id="KW-0472">Membrane</keyword>
<keyword evidence="1" id="KW-0812">Transmembrane</keyword>
<evidence type="ECO:0000256" key="1">
    <source>
        <dbReference type="SAM" id="Phobius"/>
    </source>
</evidence>
<proteinExistence type="predicted"/>
<accession>A0A2U1JLN8</accession>
<evidence type="ECO:0000313" key="3">
    <source>
        <dbReference type="Proteomes" id="UP000245449"/>
    </source>
</evidence>
<keyword evidence="3" id="KW-1185">Reference proteome</keyword>
<organism evidence="2 3">
    <name type="scientific">Flavobacterium psychrotolerans</name>
    <dbReference type="NCBI Taxonomy" id="2169410"/>
    <lineage>
        <taxon>Bacteria</taxon>
        <taxon>Pseudomonadati</taxon>
        <taxon>Bacteroidota</taxon>
        <taxon>Flavobacteriia</taxon>
        <taxon>Flavobacteriales</taxon>
        <taxon>Flavobacteriaceae</taxon>
        <taxon>Flavobacterium</taxon>
    </lineage>
</organism>
<comment type="caution">
    <text evidence="2">The sequence shown here is derived from an EMBL/GenBank/DDBJ whole genome shotgun (WGS) entry which is preliminary data.</text>
</comment>
<dbReference type="OrthoDB" id="2242169at2"/>
<dbReference type="RefSeq" id="WP_116724384.1">
    <property type="nucleotide sequence ID" value="NZ_QCZI01000005.1"/>
</dbReference>
<feature type="transmembrane region" description="Helical" evidence="1">
    <location>
        <begin position="21"/>
        <end position="43"/>
    </location>
</feature>
<dbReference type="AlphaFoldDB" id="A0A2U1JLN8"/>
<gene>
    <name evidence="2" type="ORF">DB895_05615</name>
</gene>
<sequence>MTKSKSVKSTQNLKSKIMYTSAMAWVFSFFELLFIVLTFLILLSPVKLLITGHRTEGTVIGMTPVTALSNNRYSEEANPLLTPQIEFYTLTGEKITVDGRSAVTLPSIHVGDSVKLVYDMSNPKDTQILSWEELPLIPAGVVFGFAYINNLDFLYSY</sequence>
<reference evidence="2 3" key="1">
    <citation type="submission" date="2018-04" db="EMBL/GenBank/DDBJ databases">
        <title>Flavobacterium sp. nov., isolated from glacier ice.</title>
        <authorList>
            <person name="Liu Q."/>
            <person name="Xin Y.-H."/>
        </authorList>
    </citation>
    <scope>NUCLEOTIDE SEQUENCE [LARGE SCALE GENOMIC DNA]</scope>
    <source>
        <strain evidence="2 3">RB1R5</strain>
    </source>
</reference>